<dbReference type="EMBL" id="QHKI01000043">
    <property type="protein sequence ID" value="RSM76766.1"/>
    <property type="molecule type" value="Genomic_DNA"/>
</dbReference>
<proteinExistence type="predicted"/>
<reference evidence="1 2" key="1">
    <citation type="submission" date="2018-05" db="EMBL/GenBank/DDBJ databases">
        <title>Evolution of GPA BGCs.</title>
        <authorList>
            <person name="Waglechner N."/>
            <person name="Wright G.D."/>
        </authorList>
    </citation>
    <scope>NUCLEOTIDE SEQUENCE [LARGE SCALE GENOMIC DNA]</scope>
    <source>
        <strain evidence="1 2">A82846</strain>
    </source>
</reference>
<dbReference type="InterPro" id="IPR023393">
    <property type="entry name" value="START-like_dom_sf"/>
</dbReference>
<protein>
    <submittedName>
        <fullName evidence="1">Polyketide cyclase</fullName>
    </submittedName>
</protein>
<sequence>MAGQFEATVEIDRPVAEVYAFLAEGTNDPKFSPRVLRIDKSPDGPTAVGTVFTSTVKDAGMKTQRQFKITELERDRKIRWAEQSRNIVMAVEGGYDIESISDTKTRVRIFNVLEGRGIGKLIAGLALSQARKDAPAFGNRIKAAIESS</sequence>
<gene>
    <name evidence="1" type="ORF">DMH04_36240</name>
</gene>
<dbReference type="Pfam" id="PF10604">
    <property type="entry name" value="Polyketide_cyc2"/>
    <property type="match status" value="1"/>
</dbReference>
<dbReference type="OrthoDB" id="4461956at2"/>
<organism evidence="1 2">
    <name type="scientific">Kibdelosporangium aridum</name>
    <dbReference type="NCBI Taxonomy" id="2030"/>
    <lineage>
        <taxon>Bacteria</taxon>
        <taxon>Bacillati</taxon>
        <taxon>Actinomycetota</taxon>
        <taxon>Actinomycetes</taxon>
        <taxon>Pseudonocardiales</taxon>
        <taxon>Pseudonocardiaceae</taxon>
        <taxon>Kibdelosporangium</taxon>
    </lineage>
</organism>
<evidence type="ECO:0000313" key="1">
    <source>
        <dbReference type="EMBL" id="RSM76766.1"/>
    </source>
</evidence>
<comment type="caution">
    <text evidence="1">The sequence shown here is derived from an EMBL/GenBank/DDBJ whole genome shotgun (WGS) entry which is preliminary data.</text>
</comment>
<dbReference type="InterPro" id="IPR019587">
    <property type="entry name" value="Polyketide_cyclase/dehydratase"/>
</dbReference>
<name>A0A428YZ89_KIBAR</name>
<dbReference type="AlphaFoldDB" id="A0A428YZ89"/>
<dbReference type="Proteomes" id="UP000287547">
    <property type="component" value="Unassembled WGS sequence"/>
</dbReference>
<dbReference type="Gene3D" id="3.30.530.20">
    <property type="match status" value="1"/>
</dbReference>
<evidence type="ECO:0000313" key="2">
    <source>
        <dbReference type="Proteomes" id="UP000287547"/>
    </source>
</evidence>
<accession>A0A428YZ89</accession>
<dbReference type="RefSeq" id="WP_037252171.1">
    <property type="nucleotide sequence ID" value="NZ_QHKI01000043.1"/>
</dbReference>
<dbReference type="SUPFAM" id="SSF55961">
    <property type="entry name" value="Bet v1-like"/>
    <property type="match status" value="1"/>
</dbReference>